<protein>
    <submittedName>
        <fullName evidence="1">Uncharacterized protein</fullName>
    </submittedName>
</protein>
<dbReference type="EMBL" id="JAINUF010000003">
    <property type="protein sequence ID" value="KAJ8371047.1"/>
    <property type="molecule type" value="Genomic_DNA"/>
</dbReference>
<sequence>MWADGRPSFSAYSSLLAQCPGQPSTKRDAFPVNGFDWSLASLRSDGDYLSALSLSADEGNPFLLFDLLRPFNPTPHKFI</sequence>
<accession>A0A9Q1G123</accession>
<dbReference type="Proteomes" id="UP001152622">
    <property type="component" value="Chromosome 3"/>
</dbReference>
<name>A0A9Q1G123_SYNKA</name>
<comment type="caution">
    <text evidence="1">The sequence shown here is derived from an EMBL/GenBank/DDBJ whole genome shotgun (WGS) entry which is preliminary data.</text>
</comment>
<keyword evidence="2" id="KW-1185">Reference proteome</keyword>
<gene>
    <name evidence="1" type="ORF">SKAU_G00110750</name>
</gene>
<evidence type="ECO:0000313" key="2">
    <source>
        <dbReference type="Proteomes" id="UP001152622"/>
    </source>
</evidence>
<organism evidence="1 2">
    <name type="scientific">Synaphobranchus kaupii</name>
    <name type="common">Kaup's arrowtooth eel</name>
    <dbReference type="NCBI Taxonomy" id="118154"/>
    <lineage>
        <taxon>Eukaryota</taxon>
        <taxon>Metazoa</taxon>
        <taxon>Chordata</taxon>
        <taxon>Craniata</taxon>
        <taxon>Vertebrata</taxon>
        <taxon>Euteleostomi</taxon>
        <taxon>Actinopterygii</taxon>
        <taxon>Neopterygii</taxon>
        <taxon>Teleostei</taxon>
        <taxon>Anguilliformes</taxon>
        <taxon>Synaphobranchidae</taxon>
        <taxon>Synaphobranchus</taxon>
    </lineage>
</organism>
<reference evidence="1" key="1">
    <citation type="journal article" date="2023" name="Science">
        <title>Genome structures resolve the early diversification of teleost fishes.</title>
        <authorList>
            <person name="Parey E."/>
            <person name="Louis A."/>
            <person name="Montfort J."/>
            <person name="Bouchez O."/>
            <person name="Roques C."/>
            <person name="Iampietro C."/>
            <person name="Lluch J."/>
            <person name="Castinel A."/>
            <person name="Donnadieu C."/>
            <person name="Desvignes T."/>
            <person name="Floi Bucao C."/>
            <person name="Jouanno E."/>
            <person name="Wen M."/>
            <person name="Mejri S."/>
            <person name="Dirks R."/>
            <person name="Jansen H."/>
            <person name="Henkel C."/>
            <person name="Chen W.J."/>
            <person name="Zahm M."/>
            <person name="Cabau C."/>
            <person name="Klopp C."/>
            <person name="Thompson A.W."/>
            <person name="Robinson-Rechavi M."/>
            <person name="Braasch I."/>
            <person name="Lecointre G."/>
            <person name="Bobe J."/>
            <person name="Postlethwait J.H."/>
            <person name="Berthelot C."/>
            <person name="Roest Crollius H."/>
            <person name="Guiguen Y."/>
        </authorList>
    </citation>
    <scope>NUCLEOTIDE SEQUENCE</scope>
    <source>
        <strain evidence="1">WJC10195</strain>
    </source>
</reference>
<proteinExistence type="predicted"/>
<evidence type="ECO:0000313" key="1">
    <source>
        <dbReference type="EMBL" id="KAJ8371047.1"/>
    </source>
</evidence>
<dbReference type="AlphaFoldDB" id="A0A9Q1G123"/>